<dbReference type="EMBL" id="JAZAVK010000071">
    <property type="protein sequence ID" value="KAK7426105.1"/>
    <property type="molecule type" value="Genomic_DNA"/>
</dbReference>
<evidence type="ECO:0000313" key="8">
    <source>
        <dbReference type="EMBL" id="KAK7426105.1"/>
    </source>
</evidence>
<keyword evidence="7" id="KW-0472">Membrane</keyword>
<keyword evidence="7" id="KW-1133">Transmembrane helix</keyword>
<keyword evidence="8" id="KW-0560">Oxidoreductase</keyword>
<keyword evidence="7" id="KW-0812">Transmembrane</keyword>
<reference evidence="8 9" key="1">
    <citation type="journal article" date="2025" name="Microbiol. Resour. Announc.">
        <title>Draft genome sequences for Neonectria magnoliae and Neonectria punicea, canker pathogens of Liriodendron tulipifera and Acer saccharum in West Virginia.</title>
        <authorList>
            <person name="Petronek H.M."/>
            <person name="Kasson M.T."/>
            <person name="Metheny A.M."/>
            <person name="Stauder C.M."/>
            <person name="Lovett B."/>
            <person name="Lynch S.C."/>
            <person name="Garnas J.R."/>
            <person name="Kasson L.R."/>
            <person name="Stajich J.E."/>
        </authorList>
    </citation>
    <scope>NUCLEOTIDE SEQUENCE [LARGE SCALE GENOMIC DNA]</scope>
    <source>
        <strain evidence="8 9">NRRL 64651</strain>
    </source>
</reference>
<keyword evidence="3" id="KW-0349">Heme</keyword>
<dbReference type="PANTHER" id="PTHR24304:SF2">
    <property type="entry name" value="24-HYDROXYCHOLESTEROL 7-ALPHA-HYDROXYLASE"/>
    <property type="match status" value="1"/>
</dbReference>
<evidence type="ECO:0000256" key="2">
    <source>
        <dbReference type="ARBA" id="ARBA00010617"/>
    </source>
</evidence>
<dbReference type="Proteomes" id="UP001498421">
    <property type="component" value="Unassembled WGS sequence"/>
</dbReference>
<comment type="caution">
    <text evidence="8">The sequence shown here is derived from an EMBL/GenBank/DDBJ whole genome shotgun (WGS) entry which is preliminary data.</text>
</comment>
<dbReference type="InterPro" id="IPR001128">
    <property type="entry name" value="Cyt_P450"/>
</dbReference>
<keyword evidence="4" id="KW-0479">Metal-binding</keyword>
<keyword evidence="6" id="KW-0503">Monooxygenase</keyword>
<dbReference type="PANTHER" id="PTHR24304">
    <property type="entry name" value="CYTOCHROME P450 FAMILY 7"/>
    <property type="match status" value="1"/>
</dbReference>
<evidence type="ECO:0000313" key="9">
    <source>
        <dbReference type="Proteomes" id="UP001498421"/>
    </source>
</evidence>
<evidence type="ECO:0000256" key="6">
    <source>
        <dbReference type="ARBA" id="ARBA00023033"/>
    </source>
</evidence>
<proteinExistence type="inferred from homology"/>
<dbReference type="GO" id="GO:0008398">
    <property type="term" value="F:sterol 14-demethylase activity"/>
    <property type="evidence" value="ECO:0007669"/>
    <property type="project" value="UniProtKB-EC"/>
</dbReference>
<dbReference type="EC" id="1.14.14.154" evidence="8"/>
<dbReference type="PRINTS" id="PR00465">
    <property type="entry name" value="EP450IV"/>
</dbReference>
<evidence type="ECO:0000256" key="4">
    <source>
        <dbReference type="ARBA" id="ARBA00022723"/>
    </source>
</evidence>
<evidence type="ECO:0000256" key="1">
    <source>
        <dbReference type="ARBA" id="ARBA00001971"/>
    </source>
</evidence>
<evidence type="ECO:0000256" key="5">
    <source>
        <dbReference type="ARBA" id="ARBA00023004"/>
    </source>
</evidence>
<dbReference type="SUPFAM" id="SSF48264">
    <property type="entry name" value="Cytochrome P450"/>
    <property type="match status" value="1"/>
</dbReference>
<sequence length="357" mass="40609">MDKIRDYVLYFPLYAIGGFLALILCNVLQQRLFRRSGDAPLVLHWFPFIGNAVSYGLDPYSFFLECRKKHGDVFTFVLFGRKITCCLGIQGNDFVLNSRHQDANAEEIYGPLTTPVFGSDVVYDCPNWKLMEQKKFVKFGLTQKALESHVQKIEGEVLDYINSVSTLTHAKMRAIYMDIINDRRKSGVDVNEGSDMICNLMRCSYKNGQPVPDKEVAHMMITLLMAGQHTSSSASSWIILHLASRPDMPEELYREQLDNLSVDGVLPPLQYSDLDKLPILQNVVKETLRVHSSIHSILRKVKNPLHVPRTPYIVAPGKVIFASPIVTALSDEYFTNAKTWNPHRWDNKPREETAGDE</sequence>
<gene>
    <name evidence="8" type="primary">ERG11_2</name>
    <name evidence="8" type="ORF">QQZ08_007415</name>
</gene>
<comment type="cofactor">
    <cofactor evidence="1">
        <name>heme</name>
        <dbReference type="ChEBI" id="CHEBI:30413"/>
    </cofactor>
</comment>
<dbReference type="InterPro" id="IPR050529">
    <property type="entry name" value="CYP450_sterol_14alpha_dmase"/>
</dbReference>
<feature type="transmembrane region" description="Helical" evidence="7">
    <location>
        <begin position="7"/>
        <end position="29"/>
    </location>
</feature>
<dbReference type="Pfam" id="PF00067">
    <property type="entry name" value="p450"/>
    <property type="match status" value="2"/>
</dbReference>
<keyword evidence="9" id="KW-1185">Reference proteome</keyword>
<evidence type="ECO:0000256" key="3">
    <source>
        <dbReference type="ARBA" id="ARBA00022617"/>
    </source>
</evidence>
<dbReference type="InterPro" id="IPR036396">
    <property type="entry name" value="Cyt_P450_sf"/>
</dbReference>
<dbReference type="InterPro" id="IPR002403">
    <property type="entry name" value="Cyt_P450_E_grp-IV"/>
</dbReference>
<evidence type="ECO:0000256" key="7">
    <source>
        <dbReference type="SAM" id="Phobius"/>
    </source>
</evidence>
<keyword evidence="5" id="KW-0408">Iron</keyword>
<organism evidence="8 9">
    <name type="scientific">Neonectria magnoliae</name>
    <dbReference type="NCBI Taxonomy" id="2732573"/>
    <lineage>
        <taxon>Eukaryota</taxon>
        <taxon>Fungi</taxon>
        <taxon>Dikarya</taxon>
        <taxon>Ascomycota</taxon>
        <taxon>Pezizomycotina</taxon>
        <taxon>Sordariomycetes</taxon>
        <taxon>Hypocreomycetidae</taxon>
        <taxon>Hypocreales</taxon>
        <taxon>Nectriaceae</taxon>
        <taxon>Neonectria</taxon>
    </lineage>
</organism>
<accession>A0ABR1HXU7</accession>
<name>A0ABR1HXU7_9HYPO</name>
<protein>
    <submittedName>
        <fullName evidence="8">Lanosterol 14-alpha-demethylase</fullName>
        <ecNumber evidence="8">1.14.14.154</ecNumber>
    </submittedName>
</protein>
<comment type="similarity">
    <text evidence="2">Belongs to the cytochrome P450 family.</text>
</comment>
<dbReference type="Gene3D" id="1.10.630.10">
    <property type="entry name" value="Cytochrome P450"/>
    <property type="match status" value="1"/>
</dbReference>